<feature type="region of interest" description="Disordered" evidence="1">
    <location>
        <begin position="1024"/>
        <end position="1044"/>
    </location>
</feature>
<feature type="compositionally biased region" description="Basic and acidic residues" evidence="1">
    <location>
        <begin position="920"/>
        <end position="930"/>
    </location>
</feature>
<protein>
    <submittedName>
        <fullName evidence="2">Uncharacterized protein</fullName>
    </submittedName>
</protein>
<accession>A0ABQ9WQ53</accession>
<organism evidence="2 3">
    <name type="scientific">Blattamonas nauphoetae</name>
    <dbReference type="NCBI Taxonomy" id="2049346"/>
    <lineage>
        <taxon>Eukaryota</taxon>
        <taxon>Metamonada</taxon>
        <taxon>Preaxostyla</taxon>
        <taxon>Oxymonadida</taxon>
        <taxon>Blattamonas</taxon>
    </lineage>
</organism>
<feature type="region of interest" description="Disordered" evidence="1">
    <location>
        <begin position="864"/>
        <end position="942"/>
    </location>
</feature>
<evidence type="ECO:0000256" key="1">
    <source>
        <dbReference type="SAM" id="MobiDB-lite"/>
    </source>
</evidence>
<name>A0ABQ9WQ53_9EUKA</name>
<dbReference type="Gene3D" id="1.10.10.60">
    <property type="entry name" value="Homeodomain-like"/>
    <property type="match status" value="1"/>
</dbReference>
<feature type="compositionally biased region" description="Low complexity" evidence="1">
    <location>
        <begin position="569"/>
        <end position="581"/>
    </location>
</feature>
<feature type="region of interest" description="Disordered" evidence="1">
    <location>
        <begin position="511"/>
        <end position="581"/>
    </location>
</feature>
<evidence type="ECO:0000313" key="2">
    <source>
        <dbReference type="EMBL" id="KAK2941458.1"/>
    </source>
</evidence>
<dbReference type="EMBL" id="JARBJD010000499">
    <property type="protein sequence ID" value="KAK2941458.1"/>
    <property type="molecule type" value="Genomic_DNA"/>
</dbReference>
<reference evidence="2 3" key="1">
    <citation type="journal article" date="2022" name="bioRxiv">
        <title>Genomics of Preaxostyla Flagellates Illuminates Evolutionary Transitions and the Path Towards Mitochondrial Loss.</title>
        <authorList>
            <person name="Novak L.V.F."/>
            <person name="Treitli S.C."/>
            <person name="Pyrih J."/>
            <person name="Halakuc P."/>
            <person name="Pipaliya S.V."/>
            <person name="Vacek V."/>
            <person name="Brzon O."/>
            <person name="Soukal P."/>
            <person name="Eme L."/>
            <person name="Dacks J.B."/>
            <person name="Karnkowska A."/>
            <person name="Elias M."/>
            <person name="Hampl V."/>
        </authorList>
    </citation>
    <scope>NUCLEOTIDE SEQUENCE [LARGE SCALE GENOMIC DNA]</scope>
    <source>
        <strain evidence="2">NAU3</strain>
        <tissue evidence="2">Gut</tissue>
    </source>
</reference>
<evidence type="ECO:0000313" key="3">
    <source>
        <dbReference type="Proteomes" id="UP001281761"/>
    </source>
</evidence>
<keyword evidence="3" id="KW-1185">Reference proteome</keyword>
<dbReference type="Proteomes" id="UP001281761">
    <property type="component" value="Unassembled WGS sequence"/>
</dbReference>
<comment type="caution">
    <text evidence="2">The sequence shown here is derived from an EMBL/GenBank/DDBJ whole genome shotgun (WGS) entry which is preliminary data.</text>
</comment>
<sequence>MNMTSDSFLNPDTSVDGMYNLTGDGTPRELFLISPMCTPAIGPPSPSLVPITPPGYNPWSCVSVNDPTHHWTSFFNSEYPIGILFEEDTNTPFFSFDPIDQAENVEEMPQDVPDNNNNPKKVQILDGDDESEAESNESLIGLASIKEPTSTSPFKISPTIFDSIDQGIVRTIGNSQNWGYDSSRKRHLLTDLDPGAGIGGSDFAAPSLPLNSPIAARDMYSLGSLDENVNEAIIKEPAYRPVLTSFPSPASKTAAVSSSNNGIFVTPILTGMNDLHMTPAILPQNTPIPQIRTARPRLPNYTLEFPHFPLPNMMSPSSPMYDRSYANSSEEDFQEANGIPPLTLPPRPVALYSRKTAPLAGKVVNQHHTLWSEPGQTESDHPVTFLRTRAGPDMKTYVLPLSTLAPLPPPPSLIPQPPPTVAEALAMQARFLSQVGSIPGSAFLGQMGPASFRLTEQQRRDVDAMEAICREMMARRAHSLDRSVTMHEDLPTMSVDGVTEPDGMIIVRQQSEKAPTCATIHPEDPNSDSKPKTRGKKTQTKKTSSLSSSSNTAGTPFQAANPFTPAEEPASTDSTTAPTPDAVTVWIGWDDIRSGRQFSFSQEVAELSEQQRIAKAILPRNHPRDMPGAEVVRKMEGSTLVVEMRRERPARAFDCGRWSDADFAELDSLREHVINTEHRSCAMGQLEQELLFVAETATAMGFPGGIRSVRVILTDVSTAISVRRGSCNKCGRTLAWIEANCFSEVANDFRKRLACFPPSFTEPAFEMGMKTRKPHCAHCCRIDHGVWTCQCGSLEEMGGKTRWNGRYEEWVYNILMSWRNAKSAMSQGTKRVFTSKVEKCGLMEMTGLNAMQVLNWASNRRNRLRVKDGEKKRKPTKRRTSAEFVRPAPDEDSSCSEGDASFFLDGLSRNDNEMASDENEPIRKVKRQESSNDSEAESAYPVLSANEVSTDQLLDQSSLRFPSFASPPIFRNTPNTQATGLFVQPSSTLTQTRSEQETAVSASPTTSDSFEASQYLALGTDLSVAEKEEGGSTGTAPAQVGNDTRNQSALNLLLPGDIGIPKWSSSRKF</sequence>
<proteinExistence type="predicted"/>
<feature type="compositionally biased region" description="Basic and acidic residues" evidence="1">
    <location>
        <begin position="521"/>
        <end position="531"/>
    </location>
</feature>
<feature type="region of interest" description="Disordered" evidence="1">
    <location>
        <begin position="986"/>
        <end position="1008"/>
    </location>
</feature>
<feature type="compositionally biased region" description="Low complexity" evidence="1">
    <location>
        <begin position="541"/>
        <end position="555"/>
    </location>
</feature>
<gene>
    <name evidence="2" type="ORF">BLNAU_23636</name>
</gene>